<dbReference type="SUPFAM" id="SSF81901">
    <property type="entry name" value="HCP-like"/>
    <property type="match status" value="1"/>
</dbReference>
<dbReference type="EMBL" id="LT670817">
    <property type="protein sequence ID" value="SHG29175.1"/>
    <property type="molecule type" value="Genomic_DNA"/>
</dbReference>
<gene>
    <name evidence="3" type="ORF">SAMN05443248_1036</name>
</gene>
<proteinExistence type="predicted"/>
<dbReference type="GO" id="GO:0006508">
    <property type="term" value="P:proteolysis"/>
    <property type="evidence" value="ECO:0007669"/>
    <property type="project" value="InterPro"/>
</dbReference>
<feature type="domain" description="Caspase family p20" evidence="2">
    <location>
        <begin position="29"/>
        <end position="162"/>
    </location>
</feature>
<dbReference type="Gene3D" id="1.25.40.10">
    <property type="entry name" value="Tetratricopeptide repeat domain"/>
    <property type="match status" value="1"/>
</dbReference>
<dbReference type="InterPro" id="IPR052039">
    <property type="entry name" value="Caspase-related_regulators"/>
</dbReference>
<dbReference type="InterPro" id="IPR011600">
    <property type="entry name" value="Pept_C14_caspase"/>
</dbReference>
<dbReference type="GO" id="GO:0004197">
    <property type="term" value="F:cysteine-type endopeptidase activity"/>
    <property type="evidence" value="ECO:0007669"/>
    <property type="project" value="InterPro"/>
</dbReference>
<dbReference type="SMART" id="SM00671">
    <property type="entry name" value="SEL1"/>
    <property type="match status" value="5"/>
</dbReference>
<dbReference type="InterPro" id="IPR006597">
    <property type="entry name" value="Sel1-like"/>
</dbReference>
<keyword evidence="1" id="KW-0732">Signal</keyword>
<name>A0A1M5ILP4_9BRAD</name>
<dbReference type="PANTHER" id="PTHR22576">
    <property type="entry name" value="MUCOSA ASSOCIATED LYMPHOID TISSUE LYMPHOMA TRANSLOCATION PROTEIN 1/PARACASPASE"/>
    <property type="match status" value="1"/>
</dbReference>
<dbReference type="InterPro" id="IPR001309">
    <property type="entry name" value="Pept_C14_p20"/>
</dbReference>
<evidence type="ECO:0000259" key="2">
    <source>
        <dbReference type="PROSITE" id="PS50208"/>
    </source>
</evidence>
<evidence type="ECO:0000256" key="1">
    <source>
        <dbReference type="SAM" id="SignalP"/>
    </source>
</evidence>
<dbReference type="InterPro" id="IPR011990">
    <property type="entry name" value="TPR-like_helical_dom_sf"/>
</dbReference>
<dbReference type="SUPFAM" id="SSF52129">
    <property type="entry name" value="Caspase-like"/>
    <property type="match status" value="1"/>
</dbReference>
<dbReference type="PANTHER" id="PTHR22576:SF37">
    <property type="entry name" value="MUCOSA-ASSOCIATED LYMPHOID TISSUE LYMPHOMA TRANSLOCATION PROTEIN 1"/>
    <property type="match status" value="1"/>
</dbReference>
<dbReference type="Pfam" id="PF00656">
    <property type="entry name" value="Peptidase_C14"/>
    <property type="match status" value="1"/>
</dbReference>
<protein>
    <submittedName>
        <fullName evidence="3">Sel1 repeat-containing protein</fullName>
    </submittedName>
</protein>
<dbReference type="Proteomes" id="UP000189796">
    <property type="component" value="Chromosome I"/>
</dbReference>
<feature type="chain" id="PRO_5012567503" evidence="1">
    <location>
        <begin position="29"/>
        <end position="526"/>
    </location>
</feature>
<feature type="signal peptide" evidence="1">
    <location>
        <begin position="1"/>
        <end position="28"/>
    </location>
</feature>
<reference evidence="3 4" key="1">
    <citation type="submission" date="2016-11" db="EMBL/GenBank/DDBJ databases">
        <authorList>
            <person name="Jaros S."/>
            <person name="Januszkiewicz K."/>
            <person name="Wedrychowicz H."/>
        </authorList>
    </citation>
    <scope>NUCLEOTIDE SEQUENCE [LARGE SCALE GENOMIC DNA]</scope>
    <source>
        <strain evidence="3 4">GAS138</strain>
    </source>
</reference>
<sequence>MDGRIGIVSRWILAALLMCAGRCSAAHAEKRVALVIGNSAYRTVPALPNPTADARLIADTLSSLGFAIVGGGAQLDLDKAGFDEALRKFGTALTGADVALFYYAGHGVETHGLNYLVPVDAHPADEGDVFAQMTGLASILGQMEKAGARINLVLLDACRDNPFRDRGVRSTTGGLAQMQAPIGTLISFATQPRSVSLDGDDGHSPYTRALAETMQRPGFGLFKSFNEVGLAVEKATGGQQLPWVSSSPIAGNFYFAGKPPTVDAWPALAPPDTPVQEARITPPDDPLRRDLVTDCDRLAGMPYDTGHAPDLAGVEVDRINVAAASTACNDAIAHYPEVVRFTFEAGRVATARKDYVEARRLYEQAAAAGYGMAMNNLGSVYEGNEGVPTNYVEAGRWYARGVAAGEPIAMVDLGWLYETGHGVVKDLAEARRLYELATKAGVPAGMGNLGLIYLYGKGVPRDYGEARHLFEQGAALGNAAAMNNLGVIYNEGDGVRRNVRAARQWFEKAAALGNPEAKQNLRGMPR</sequence>
<dbReference type="Gene3D" id="3.40.50.1460">
    <property type="match status" value="1"/>
</dbReference>
<dbReference type="RefSeq" id="WP_079600279.1">
    <property type="nucleotide sequence ID" value="NZ_LT670817.1"/>
</dbReference>
<dbReference type="OrthoDB" id="9816009at2"/>
<organism evidence="3 4">
    <name type="scientific">Bradyrhizobium erythrophlei</name>
    <dbReference type="NCBI Taxonomy" id="1437360"/>
    <lineage>
        <taxon>Bacteria</taxon>
        <taxon>Pseudomonadati</taxon>
        <taxon>Pseudomonadota</taxon>
        <taxon>Alphaproteobacteria</taxon>
        <taxon>Hyphomicrobiales</taxon>
        <taxon>Nitrobacteraceae</taxon>
        <taxon>Bradyrhizobium</taxon>
    </lineage>
</organism>
<dbReference type="Pfam" id="PF08238">
    <property type="entry name" value="Sel1"/>
    <property type="match status" value="5"/>
</dbReference>
<dbReference type="PROSITE" id="PS50208">
    <property type="entry name" value="CASPASE_P20"/>
    <property type="match status" value="1"/>
</dbReference>
<evidence type="ECO:0000313" key="4">
    <source>
        <dbReference type="Proteomes" id="UP000189796"/>
    </source>
</evidence>
<evidence type="ECO:0000313" key="3">
    <source>
        <dbReference type="EMBL" id="SHG29175.1"/>
    </source>
</evidence>
<accession>A0A1M5ILP4</accession>
<dbReference type="AlphaFoldDB" id="A0A1M5ILP4"/>
<dbReference type="InterPro" id="IPR029030">
    <property type="entry name" value="Caspase-like_dom_sf"/>
</dbReference>